<keyword evidence="2" id="KW-1185">Reference proteome</keyword>
<dbReference type="NCBIfam" id="TIGR02549">
    <property type="entry name" value="CRISPR_DxTHG"/>
    <property type="match status" value="1"/>
</dbReference>
<dbReference type="InterPro" id="IPR011742">
    <property type="entry name" value="CRISPR-assoc_prot_TM1812"/>
</dbReference>
<dbReference type="KEGG" id="asem:NNL22_08435"/>
<sequence>MSNSKTLIIMLGRPYQGEYQKTDYKMPDGTLYKEKHFVGHSLFDWVKPEKLVVLGTPGSMWDELLRQIDDVNEELYLEVAEAVDANNTQQALLDRLSEHLSQLLSKEVVLKILTLKVDEETQVEFVQQLGDVCDSGTELYMDITHGFRTLPLFALTAAFYLKKLKNIDIKAVYYAEFRPDEHCSVVHDLKGLITIMSGVSTLEKYDHSGDYGLLDELVNTDASKLKDAAFFERITNANKASSKLKTFMDNWIPDATGKLFERELLSRFKWSKRSAQHLRELSLAREYLNRNDYLRAVFYGLEGLVSQHLYDQKIGDTGYEVRHEASNQLAANDAYRKLRAIRNALAHGSDSAKSHHKEDVKKALASPKEMQKILSQLFNELEIR</sequence>
<proteinExistence type="predicted"/>
<protein>
    <submittedName>
        <fullName evidence="1">TIGR02221 family CRISPR-associated protein</fullName>
    </submittedName>
</protein>
<evidence type="ECO:0000313" key="2">
    <source>
        <dbReference type="Proteomes" id="UP001164472"/>
    </source>
</evidence>
<name>A0A9E8KR47_9ALTE</name>
<dbReference type="InterPro" id="IPR013383">
    <property type="entry name" value="CRISPR-assoc_prot_DxTHG_CS"/>
</dbReference>
<accession>A0A9E8KR47</accession>
<gene>
    <name evidence="1" type="primary">csx2</name>
    <name evidence="1" type="ORF">NNL22_08435</name>
</gene>
<dbReference type="EMBL" id="CP101527">
    <property type="protein sequence ID" value="UZW76594.1"/>
    <property type="molecule type" value="Genomic_DNA"/>
</dbReference>
<reference evidence="1" key="1">
    <citation type="submission" date="2022-07" db="EMBL/GenBank/DDBJ databases">
        <title>Alkalimarinus sp. nov., isolated from gut of a Alitta virens.</title>
        <authorList>
            <person name="Yang A.I."/>
            <person name="Shin N.-R."/>
        </authorList>
    </citation>
    <scope>NUCLEOTIDE SEQUENCE</scope>
    <source>
        <strain evidence="1">FA028</strain>
    </source>
</reference>
<organism evidence="1 2">
    <name type="scientific">Alkalimarinus sediminis</name>
    <dbReference type="NCBI Taxonomy" id="1632866"/>
    <lineage>
        <taxon>Bacteria</taxon>
        <taxon>Pseudomonadati</taxon>
        <taxon>Pseudomonadota</taxon>
        <taxon>Gammaproteobacteria</taxon>
        <taxon>Alteromonadales</taxon>
        <taxon>Alteromonadaceae</taxon>
        <taxon>Alkalimarinus</taxon>
    </lineage>
</organism>
<dbReference type="NCBIfam" id="TIGR02221">
    <property type="entry name" value="cas_TM1812"/>
    <property type="match status" value="1"/>
</dbReference>
<dbReference type="Proteomes" id="UP001164472">
    <property type="component" value="Chromosome"/>
</dbReference>
<dbReference type="SUPFAM" id="SSF160980">
    <property type="entry name" value="SSO1389-like"/>
    <property type="match status" value="1"/>
</dbReference>
<dbReference type="AlphaFoldDB" id="A0A9E8KR47"/>
<evidence type="ECO:0000313" key="1">
    <source>
        <dbReference type="EMBL" id="UZW76594.1"/>
    </source>
</evidence>
<dbReference type="RefSeq" id="WP_251812782.1">
    <property type="nucleotide sequence ID" value="NZ_CP101527.1"/>
</dbReference>